<dbReference type="PROSITE" id="PS51257">
    <property type="entry name" value="PROKAR_LIPOPROTEIN"/>
    <property type="match status" value="1"/>
</dbReference>
<accession>A0A090K0M8</accession>
<dbReference type="GeneID" id="28542876"/>
<evidence type="ECO:0000313" key="2">
    <source>
        <dbReference type="EMBL" id="CED57263.1"/>
    </source>
</evidence>
<gene>
    <name evidence="2" type="ORF">AWOD_II_0623</name>
</gene>
<dbReference type="HOGENOM" id="CLU_1502873_0_0_6"/>
<keyword evidence="1" id="KW-1133">Transmembrane helix</keyword>
<protein>
    <submittedName>
        <fullName evidence="2">Putative lipoprotein</fullName>
    </submittedName>
</protein>
<keyword evidence="1" id="KW-0812">Transmembrane</keyword>
<name>A0A090K0M8_9GAMM</name>
<evidence type="ECO:0000256" key="1">
    <source>
        <dbReference type="SAM" id="Phobius"/>
    </source>
</evidence>
<keyword evidence="3" id="KW-1185">Reference proteome</keyword>
<reference evidence="3" key="1">
    <citation type="submission" date="2014-09" db="EMBL/GenBank/DDBJ databases">
        <authorList>
            <person name="Hjerde E."/>
        </authorList>
    </citation>
    <scope>NUCLEOTIDE SEQUENCE [LARGE SCALE GENOMIC DNA]</scope>
    <source>
        <strain evidence="3">06/09/139</strain>
    </source>
</reference>
<dbReference type="PATRIC" id="fig|80852.17.peg.3399"/>
<dbReference type="InterPro" id="IPR021768">
    <property type="entry name" value="DUF3332"/>
</dbReference>
<sequence>MNVKKIKIAVAVALGITTLTGCMGQMGVTQLVTFGNLKAVDNRYGRAGLYILLAPVYGITAAADLFIFNSIEFWTGKNIITGKSPALVDKDVGSAVFKVNDKIDSSMTKAPIAPLQVNNNIKSTSVKQLDENTLEMHISLLDGTQQVLRGEKIEDSVAFYLDGQYITIVKVTELDNYVSSTQA</sequence>
<keyword evidence="2" id="KW-0449">Lipoprotein</keyword>
<proteinExistence type="predicted"/>
<dbReference type="Pfam" id="PF11810">
    <property type="entry name" value="DUF3332"/>
    <property type="match status" value="1"/>
</dbReference>
<dbReference type="Proteomes" id="UP000032427">
    <property type="component" value="Chromosome 2"/>
</dbReference>
<dbReference type="EMBL" id="LN554847">
    <property type="protein sequence ID" value="CED57263.1"/>
    <property type="molecule type" value="Genomic_DNA"/>
</dbReference>
<dbReference type="KEGG" id="awd:AWOD_II_0623"/>
<organism evidence="2 3">
    <name type="scientific">Aliivibrio wodanis</name>
    <dbReference type="NCBI Taxonomy" id="80852"/>
    <lineage>
        <taxon>Bacteria</taxon>
        <taxon>Pseudomonadati</taxon>
        <taxon>Pseudomonadota</taxon>
        <taxon>Gammaproteobacteria</taxon>
        <taxon>Vibrionales</taxon>
        <taxon>Vibrionaceae</taxon>
        <taxon>Aliivibrio</taxon>
    </lineage>
</organism>
<feature type="transmembrane region" description="Helical" evidence="1">
    <location>
        <begin position="48"/>
        <end position="68"/>
    </location>
</feature>
<evidence type="ECO:0000313" key="3">
    <source>
        <dbReference type="Proteomes" id="UP000032427"/>
    </source>
</evidence>
<dbReference type="OrthoDB" id="9814441at2"/>
<keyword evidence="1" id="KW-0472">Membrane</keyword>
<dbReference type="AlphaFoldDB" id="A0A090K0M8"/>